<dbReference type="AlphaFoldDB" id="A0A6S7H1Q2"/>
<proteinExistence type="predicted"/>
<accession>A0A6S7H1Q2</accession>
<reference evidence="1" key="1">
    <citation type="submission" date="2020-04" db="EMBL/GenBank/DDBJ databases">
        <authorList>
            <person name="Alioto T."/>
            <person name="Alioto T."/>
            <person name="Gomez Garrido J."/>
        </authorList>
    </citation>
    <scope>NUCLEOTIDE SEQUENCE</scope>
    <source>
        <strain evidence="1">A484AB</strain>
    </source>
</reference>
<keyword evidence="2" id="KW-1185">Reference proteome</keyword>
<evidence type="ECO:0000313" key="1">
    <source>
        <dbReference type="EMBL" id="CAB3996519.1"/>
    </source>
</evidence>
<dbReference type="OrthoDB" id="5952771at2759"/>
<sequence length="256" mass="29348">MGKGECTQATHPMQEIFQEEATDAVLLVDASNAFNSLNRQVLLRNIVKNCYGVRYGGAGILESLLTWWNRVVHFGYYPKAPTSWLVVKDNRAVAARKIFAHTDINITSEGRVHILVVSLHGSEESQENSAKELVKNWCEQLMKLSMIVQSEPQAAFVKQQVSNCLRTLNLRRQNTPLMPGHTFPPKILSRSELKTFGTYQRSLDDLKERMNDDQKRANEIAQMKGAAQRPTSLPLKFENYLLNKREFHNAIRMRYR</sequence>
<evidence type="ECO:0000313" key="2">
    <source>
        <dbReference type="Proteomes" id="UP001152795"/>
    </source>
</evidence>
<gene>
    <name evidence="1" type="ORF">PACLA_8A039766</name>
</gene>
<comment type="caution">
    <text evidence="1">The sequence shown here is derived from an EMBL/GenBank/DDBJ whole genome shotgun (WGS) entry which is preliminary data.</text>
</comment>
<name>A0A6S7H1Q2_PARCT</name>
<protein>
    <submittedName>
        <fullName evidence="1">Uncharacterized protein</fullName>
    </submittedName>
</protein>
<dbReference type="Proteomes" id="UP001152795">
    <property type="component" value="Unassembled WGS sequence"/>
</dbReference>
<organism evidence="1 2">
    <name type="scientific">Paramuricea clavata</name>
    <name type="common">Red gorgonian</name>
    <name type="synonym">Violescent sea-whip</name>
    <dbReference type="NCBI Taxonomy" id="317549"/>
    <lineage>
        <taxon>Eukaryota</taxon>
        <taxon>Metazoa</taxon>
        <taxon>Cnidaria</taxon>
        <taxon>Anthozoa</taxon>
        <taxon>Octocorallia</taxon>
        <taxon>Malacalcyonacea</taxon>
        <taxon>Plexauridae</taxon>
        <taxon>Paramuricea</taxon>
    </lineage>
</organism>
<dbReference type="EMBL" id="CACRXK020002885">
    <property type="protein sequence ID" value="CAB3996519.1"/>
    <property type="molecule type" value="Genomic_DNA"/>
</dbReference>